<sequence>MTLLDSAQPQQKTPDRAVITTTRKSSSQVIGEEASITEKVVNELQLLTEDEINQLADQYSSVDFEMDEDLLEEDDLLDDMMDEDTVIPETQGINSQAGGDQNKEGISQGVDGKEKEKSGRINPEAGQEMDKKKRSQKDKPPPKITIKHRGVRSPDTKGIAASKKLANRGRASPKGKQVKQGRLHTRVSSSTVVPRIEVYPSATKGRKSSTVSGLMGSQKPPSTHI</sequence>
<name>A0A3P6FFH7_BRAOL</name>
<feature type="compositionally biased region" description="Acidic residues" evidence="1">
    <location>
        <begin position="64"/>
        <end position="86"/>
    </location>
</feature>
<feature type="region of interest" description="Disordered" evidence="1">
    <location>
        <begin position="64"/>
        <end position="225"/>
    </location>
</feature>
<evidence type="ECO:0000256" key="1">
    <source>
        <dbReference type="SAM" id="MobiDB-lite"/>
    </source>
</evidence>
<accession>A0A3P6FFH7</accession>
<gene>
    <name evidence="2" type="ORF">BOLC1T03569H</name>
</gene>
<proteinExistence type="predicted"/>
<reference evidence="2" key="1">
    <citation type="submission" date="2018-11" db="EMBL/GenBank/DDBJ databases">
        <authorList>
            <consortium name="Genoscope - CEA"/>
            <person name="William W."/>
        </authorList>
    </citation>
    <scope>NUCLEOTIDE SEQUENCE</scope>
</reference>
<protein>
    <submittedName>
        <fullName evidence="2">Uncharacterized protein</fullName>
    </submittedName>
</protein>
<feature type="compositionally biased region" description="Basic residues" evidence="1">
    <location>
        <begin position="165"/>
        <end position="185"/>
    </location>
</feature>
<evidence type="ECO:0000313" key="2">
    <source>
        <dbReference type="EMBL" id="VDD51180.1"/>
    </source>
</evidence>
<feature type="region of interest" description="Disordered" evidence="1">
    <location>
        <begin position="1"/>
        <end position="24"/>
    </location>
</feature>
<organism evidence="2">
    <name type="scientific">Brassica oleracea</name>
    <name type="common">Wild cabbage</name>
    <dbReference type="NCBI Taxonomy" id="3712"/>
    <lineage>
        <taxon>Eukaryota</taxon>
        <taxon>Viridiplantae</taxon>
        <taxon>Streptophyta</taxon>
        <taxon>Embryophyta</taxon>
        <taxon>Tracheophyta</taxon>
        <taxon>Spermatophyta</taxon>
        <taxon>Magnoliopsida</taxon>
        <taxon>eudicotyledons</taxon>
        <taxon>Gunneridae</taxon>
        <taxon>Pentapetalae</taxon>
        <taxon>rosids</taxon>
        <taxon>malvids</taxon>
        <taxon>Brassicales</taxon>
        <taxon>Brassicaceae</taxon>
        <taxon>Brassiceae</taxon>
        <taxon>Brassica</taxon>
    </lineage>
</organism>
<dbReference type="AlphaFoldDB" id="A0A3P6FFH7"/>
<dbReference type="EMBL" id="LR031878">
    <property type="protein sequence ID" value="VDD51180.1"/>
    <property type="molecule type" value="Genomic_DNA"/>
</dbReference>
<feature type="compositionally biased region" description="Polar residues" evidence="1">
    <location>
        <begin position="1"/>
        <end position="12"/>
    </location>
</feature>